<feature type="binding site" evidence="7">
    <location>
        <position position="107"/>
    </location>
    <ligand>
        <name>Zn(2+)</name>
        <dbReference type="ChEBI" id="CHEBI:29105"/>
    </ligand>
</feature>
<dbReference type="PANTHER" id="PTHR33202">
    <property type="entry name" value="ZINC UPTAKE REGULATION PROTEIN"/>
    <property type="match status" value="1"/>
</dbReference>
<dbReference type="RefSeq" id="WP_020886359.1">
    <property type="nucleotide sequence ID" value="NZ_ATHI01000005.1"/>
</dbReference>
<evidence type="ECO:0000256" key="5">
    <source>
        <dbReference type="ARBA" id="ARBA00023125"/>
    </source>
</evidence>
<dbReference type="CDD" id="cd07153">
    <property type="entry name" value="Fur_like"/>
    <property type="match status" value="1"/>
</dbReference>
<accession>S7TET8</accession>
<dbReference type="Proteomes" id="UP000014975">
    <property type="component" value="Unassembled WGS sequence"/>
</dbReference>
<keyword evidence="4" id="KW-0805">Transcription regulation</keyword>
<proteinExistence type="inferred from homology"/>
<feature type="binding site" evidence="7">
    <location>
        <position position="147"/>
    </location>
    <ligand>
        <name>Zn(2+)</name>
        <dbReference type="ChEBI" id="CHEBI:29105"/>
    </ligand>
</feature>
<sequence length="168" mass="18287">MNQTTHENTTQGRAGRMIECMRRSGLRVTPQREAIVRLLADDSSHPSAESVHARAALELPWMSKATVYNTLNSLIQAGVIQELDLGHERRFDGRTDEPHAHLVCRVCGRIEDVDLPEGFDIAGLADAGTGFRAEHVQVKLTGTCRACAAGPEASPSPCRRAGGHIQPR</sequence>
<dbReference type="Pfam" id="PF01475">
    <property type="entry name" value="FUR"/>
    <property type="match status" value="1"/>
</dbReference>
<evidence type="ECO:0000256" key="1">
    <source>
        <dbReference type="ARBA" id="ARBA00007957"/>
    </source>
</evidence>
<dbReference type="GO" id="GO:0045892">
    <property type="term" value="P:negative regulation of DNA-templated transcription"/>
    <property type="evidence" value="ECO:0007669"/>
    <property type="project" value="TreeGrafter"/>
</dbReference>
<dbReference type="SUPFAM" id="SSF46785">
    <property type="entry name" value="Winged helix' DNA-binding domain"/>
    <property type="match status" value="1"/>
</dbReference>
<dbReference type="InterPro" id="IPR036388">
    <property type="entry name" value="WH-like_DNA-bd_sf"/>
</dbReference>
<organism evidence="8 9">
    <name type="scientific">Alkalidesulfovibrio alkalitolerans DSM 16529</name>
    <dbReference type="NCBI Taxonomy" id="1121439"/>
    <lineage>
        <taxon>Bacteria</taxon>
        <taxon>Pseudomonadati</taxon>
        <taxon>Thermodesulfobacteriota</taxon>
        <taxon>Desulfovibrionia</taxon>
        <taxon>Desulfovibrionales</taxon>
        <taxon>Desulfovibrionaceae</taxon>
        <taxon>Alkalidesulfovibrio</taxon>
    </lineage>
</organism>
<keyword evidence="2" id="KW-0678">Repressor</keyword>
<protein>
    <submittedName>
        <fullName evidence="8">Ferric uptake regulator, Fur family</fullName>
    </submittedName>
</protein>
<feature type="binding site" evidence="7">
    <location>
        <position position="104"/>
    </location>
    <ligand>
        <name>Zn(2+)</name>
        <dbReference type="ChEBI" id="CHEBI:29105"/>
    </ligand>
</feature>
<evidence type="ECO:0000313" key="9">
    <source>
        <dbReference type="Proteomes" id="UP000014975"/>
    </source>
</evidence>
<evidence type="ECO:0000256" key="3">
    <source>
        <dbReference type="ARBA" id="ARBA00022833"/>
    </source>
</evidence>
<keyword evidence="6" id="KW-0804">Transcription</keyword>
<dbReference type="EMBL" id="ATHI01000005">
    <property type="protein sequence ID" value="EPR35110.1"/>
    <property type="molecule type" value="Genomic_DNA"/>
</dbReference>
<evidence type="ECO:0000313" key="8">
    <source>
        <dbReference type="EMBL" id="EPR35110.1"/>
    </source>
</evidence>
<keyword evidence="5" id="KW-0238">DNA-binding</keyword>
<keyword evidence="9" id="KW-1185">Reference proteome</keyword>
<dbReference type="eggNOG" id="COG0735">
    <property type="taxonomic scope" value="Bacteria"/>
</dbReference>
<dbReference type="Gene3D" id="3.30.1490.190">
    <property type="match status" value="1"/>
</dbReference>
<dbReference type="AlphaFoldDB" id="S7TET8"/>
<dbReference type="OrthoDB" id="8659436at2"/>
<dbReference type="PATRIC" id="fig|1121439.3.peg.870"/>
<comment type="similarity">
    <text evidence="1">Belongs to the Fur family.</text>
</comment>
<comment type="cofactor">
    <cofactor evidence="7">
        <name>Zn(2+)</name>
        <dbReference type="ChEBI" id="CHEBI:29105"/>
    </cofactor>
    <text evidence="7">Binds 1 zinc ion per subunit.</text>
</comment>
<reference evidence="8 9" key="1">
    <citation type="journal article" date="2013" name="Genome Announc.">
        <title>Draft genome sequences for three mercury-methylating, sulfate-reducing bacteria.</title>
        <authorList>
            <person name="Brown S.D."/>
            <person name="Hurt R.A.Jr."/>
            <person name="Gilmour C.C."/>
            <person name="Elias D.A."/>
        </authorList>
    </citation>
    <scope>NUCLEOTIDE SEQUENCE [LARGE SCALE GENOMIC DNA]</scope>
    <source>
        <strain evidence="8 9">DSM 16529</strain>
    </source>
</reference>
<dbReference type="Gene3D" id="1.10.10.10">
    <property type="entry name" value="Winged helix-like DNA-binding domain superfamily/Winged helix DNA-binding domain"/>
    <property type="match status" value="1"/>
</dbReference>
<dbReference type="GO" id="GO:1900376">
    <property type="term" value="P:regulation of secondary metabolite biosynthetic process"/>
    <property type="evidence" value="ECO:0007669"/>
    <property type="project" value="TreeGrafter"/>
</dbReference>
<dbReference type="GO" id="GO:0008270">
    <property type="term" value="F:zinc ion binding"/>
    <property type="evidence" value="ECO:0007669"/>
    <property type="project" value="TreeGrafter"/>
</dbReference>
<dbReference type="GO" id="GO:0000976">
    <property type="term" value="F:transcription cis-regulatory region binding"/>
    <property type="evidence" value="ECO:0007669"/>
    <property type="project" value="TreeGrafter"/>
</dbReference>
<dbReference type="PANTHER" id="PTHR33202:SF7">
    <property type="entry name" value="FERRIC UPTAKE REGULATION PROTEIN"/>
    <property type="match status" value="1"/>
</dbReference>
<dbReference type="InterPro" id="IPR036390">
    <property type="entry name" value="WH_DNA-bd_sf"/>
</dbReference>
<dbReference type="InterPro" id="IPR043135">
    <property type="entry name" value="Fur_C"/>
</dbReference>
<evidence type="ECO:0000256" key="7">
    <source>
        <dbReference type="PIRSR" id="PIRSR602481-1"/>
    </source>
</evidence>
<dbReference type="GO" id="GO:0003700">
    <property type="term" value="F:DNA-binding transcription factor activity"/>
    <property type="evidence" value="ECO:0007669"/>
    <property type="project" value="InterPro"/>
</dbReference>
<name>S7TET8_9BACT</name>
<evidence type="ECO:0000256" key="6">
    <source>
        <dbReference type="ARBA" id="ARBA00023163"/>
    </source>
</evidence>
<evidence type="ECO:0000256" key="2">
    <source>
        <dbReference type="ARBA" id="ARBA00022491"/>
    </source>
</evidence>
<keyword evidence="3 7" id="KW-0862">Zinc</keyword>
<dbReference type="InterPro" id="IPR002481">
    <property type="entry name" value="FUR"/>
</dbReference>
<evidence type="ECO:0000256" key="4">
    <source>
        <dbReference type="ARBA" id="ARBA00023015"/>
    </source>
</evidence>
<gene>
    <name evidence="8" type="ORF">dsat_2473</name>
</gene>
<feature type="binding site" evidence="7">
    <location>
        <position position="144"/>
    </location>
    <ligand>
        <name>Zn(2+)</name>
        <dbReference type="ChEBI" id="CHEBI:29105"/>
    </ligand>
</feature>
<keyword evidence="7" id="KW-0479">Metal-binding</keyword>
<comment type="caution">
    <text evidence="8">The sequence shown here is derived from an EMBL/GenBank/DDBJ whole genome shotgun (WGS) entry which is preliminary data.</text>
</comment>
<dbReference type="STRING" id="1121439.dsat_2473"/>